<protein>
    <submittedName>
        <fullName evidence="2">Wzy</fullName>
    </submittedName>
</protein>
<feature type="transmembrane region" description="Helical" evidence="1">
    <location>
        <begin position="133"/>
        <end position="160"/>
    </location>
</feature>
<feature type="transmembrane region" description="Helical" evidence="1">
    <location>
        <begin position="102"/>
        <end position="121"/>
    </location>
</feature>
<keyword evidence="1" id="KW-1133">Transmembrane helix</keyword>
<organism evidence="2">
    <name type="scientific">Xenorhabdus bovienii str. Intermedium</name>
    <dbReference type="NCBI Taxonomy" id="1379677"/>
    <lineage>
        <taxon>Bacteria</taxon>
        <taxon>Pseudomonadati</taxon>
        <taxon>Pseudomonadota</taxon>
        <taxon>Gammaproteobacteria</taxon>
        <taxon>Enterobacterales</taxon>
        <taxon>Morganellaceae</taxon>
        <taxon>Xenorhabdus</taxon>
    </lineage>
</organism>
<dbReference type="EMBL" id="CBTB010000232">
    <property type="protein sequence ID" value="CDH34423.1"/>
    <property type="molecule type" value="Genomic_DNA"/>
</dbReference>
<feature type="transmembrane region" description="Helical" evidence="1">
    <location>
        <begin position="18"/>
        <end position="38"/>
    </location>
</feature>
<comment type="caution">
    <text evidence="2">The sequence shown here is derived from an EMBL/GenBank/DDBJ whole genome shotgun (WGS) entry which is preliminary data.</text>
</comment>
<feature type="transmembrane region" description="Helical" evidence="1">
    <location>
        <begin position="394"/>
        <end position="411"/>
    </location>
</feature>
<accession>A0A077QM75</accession>
<dbReference type="HOGENOM" id="CLU_721099_0_0_6"/>
<feature type="transmembrane region" description="Helical" evidence="1">
    <location>
        <begin position="417"/>
        <end position="436"/>
    </location>
</feature>
<dbReference type="Proteomes" id="UP000028480">
    <property type="component" value="Unassembled WGS sequence"/>
</dbReference>
<name>A0A077QM75_XENBV</name>
<feature type="transmembrane region" description="Helical" evidence="1">
    <location>
        <begin position="78"/>
        <end position="96"/>
    </location>
</feature>
<feature type="transmembrane region" description="Helical" evidence="1">
    <location>
        <begin position="364"/>
        <end position="382"/>
    </location>
</feature>
<feature type="transmembrane region" description="Helical" evidence="1">
    <location>
        <begin position="180"/>
        <end position="199"/>
    </location>
</feature>
<evidence type="ECO:0000256" key="1">
    <source>
        <dbReference type="SAM" id="Phobius"/>
    </source>
</evidence>
<feature type="transmembrane region" description="Helical" evidence="1">
    <location>
        <begin position="229"/>
        <end position="246"/>
    </location>
</feature>
<feature type="transmembrane region" description="Helical" evidence="1">
    <location>
        <begin position="258"/>
        <end position="274"/>
    </location>
</feature>
<feature type="transmembrane region" description="Helical" evidence="1">
    <location>
        <begin position="206"/>
        <end position="223"/>
    </location>
</feature>
<keyword evidence="1" id="KW-0812">Transmembrane</keyword>
<dbReference type="AlphaFoldDB" id="A0A077QM75"/>
<sequence>MTILGIQSTMAKPIVKCFLIYIVVCLFLFLLILVNATPNSIYKIVFDIISIISSSSLFLVITYFYVYRARFFSLQLMYAYVFSLIIGIPAVYLLYFRAAVNGFEIVCIWCILLNIILYFTSIDRKIKEQDRTVNNYFIILLFIVASCQLIKTILYFQFIIHSGLGHLAIYTEGEALTSRVPFLIRAISGLSLVMSLATFYYKCPKYVRFISFILLASELLIGIRSKFFFSFICIIVLTLYSNRILIQNLFIRISRPQYLIIGFMAFSLISYFREGYEINFINYLVIVLDSLSSTLAGLQNLYSLPLSQGWNELNAQMILTQIFPISGLGFINDNQIYKDFSIIVLGDISSGIALSSSGILEASIISLKFNFIIYLLYLLLMISLIQKGINSKSSMINFIAIAMLPGFFYSVRGELILPFAYIIKSLPVIIVSPLLTTNYKNIGYRKC</sequence>
<proteinExistence type="predicted"/>
<keyword evidence="1" id="KW-0472">Membrane</keyword>
<evidence type="ECO:0000313" key="2">
    <source>
        <dbReference type="EMBL" id="CDH34423.1"/>
    </source>
</evidence>
<reference evidence="2" key="1">
    <citation type="submission" date="2013-07" db="EMBL/GenBank/DDBJ databases">
        <title>Sub-species coevolution in mutualistic symbiosis.</title>
        <authorList>
            <person name="Murfin K."/>
            <person name="Klassen J."/>
            <person name="Lee M."/>
            <person name="Forst S."/>
            <person name="Stock P."/>
            <person name="Goodrich-Blair H."/>
        </authorList>
    </citation>
    <scope>NUCLEOTIDE SEQUENCE [LARGE SCALE GENOMIC DNA]</scope>
    <source>
        <strain evidence="2">Intermedium</strain>
    </source>
</reference>
<feature type="transmembrane region" description="Helical" evidence="1">
    <location>
        <begin position="44"/>
        <end position="66"/>
    </location>
</feature>
<dbReference type="RefSeq" id="WP_038190865.1">
    <property type="nucleotide sequence ID" value="NZ_CAWLWA010000213.1"/>
</dbReference>
<gene>
    <name evidence="2" type="primary">wzy</name>
    <name evidence="2" type="ORF">XBI1_3070013</name>
</gene>